<comment type="caution">
    <text evidence="2">The sequence shown here is derived from an EMBL/GenBank/DDBJ whole genome shotgun (WGS) entry which is preliminary data.</text>
</comment>
<evidence type="ECO:0000256" key="1">
    <source>
        <dbReference type="SAM" id="Phobius"/>
    </source>
</evidence>
<protein>
    <submittedName>
        <fullName evidence="2">Uncharacterized protein</fullName>
    </submittedName>
</protein>
<keyword evidence="1" id="KW-0472">Membrane</keyword>
<dbReference type="Proteomes" id="UP000077623">
    <property type="component" value="Unassembled WGS sequence"/>
</dbReference>
<dbReference type="RefSeq" id="WP_187150583.1">
    <property type="nucleotide sequence ID" value="NZ_LWUJ01000013.1"/>
</dbReference>
<keyword evidence="3" id="KW-1185">Reference proteome</keyword>
<reference evidence="3" key="1">
    <citation type="submission" date="2016-04" db="EMBL/GenBank/DDBJ databases">
        <authorList>
            <person name="Quiroz-Castaneda R.E."/>
            <person name="Martinez-Ocampo F."/>
        </authorList>
    </citation>
    <scope>NUCLEOTIDE SEQUENCE [LARGE SCALE GENOMIC DNA]</scope>
    <source>
        <strain evidence="3">INIFAP01</strain>
    </source>
</reference>
<keyword evidence="1" id="KW-0812">Transmembrane</keyword>
<sequence length="118" mass="13120">MSTVNYKLLILGGISGIGAISGGVVALNRHLSNAKEEAWNTNTKKLEEKVVFVHGKVDASLNDLKDSIREIDVDLALELNRNNDGFKYFDKAKQALKNWCSDESKKSKEALSKEMYCV</sequence>
<keyword evidence="1" id="KW-1133">Transmembrane helix</keyword>
<organism evidence="2 3">
    <name type="scientific">Candidatus Mycoplasma haematobovis</name>
    <dbReference type="NCBI Taxonomy" id="432608"/>
    <lineage>
        <taxon>Bacteria</taxon>
        <taxon>Bacillati</taxon>
        <taxon>Mycoplasmatota</taxon>
        <taxon>Mollicutes</taxon>
        <taxon>Mycoplasmataceae</taxon>
        <taxon>Mycoplasma</taxon>
    </lineage>
</organism>
<dbReference type="AlphaFoldDB" id="A0A1A9QBL4"/>
<evidence type="ECO:0000313" key="3">
    <source>
        <dbReference type="Proteomes" id="UP000077623"/>
    </source>
</evidence>
<proteinExistence type="predicted"/>
<evidence type="ECO:0000313" key="2">
    <source>
        <dbReference type="EMBL" id="OAL09857.1"/>
    </source>
</evidence>
<feature type="transmembrane region" description="Helical" evidence="1">
    <location>
        <begin position="6"/>
        <end position="27"/>
    </location>
</feature>
<name>A0A1A9QBL4_9MOLU</name>
<gene>
    <name evidence="2" type="ORF">A6V39_04735</name>
</gene>
<dbReference type="EMBL" id="LWUJ01000013">
    <property type="protein sequence ID" value="OAL09857.1"/>
    <property type="molecule type" value="Genomic_DNA"/>
</dbReference>
<accession>A0A1A9QBL4</accession>